<dbReference type="PANTHER" id="PTHR35561:SF1">
    <property type="entry name" value="RNA 2',3'-CYCLIC PHOSPHODIESTERASE"/>
    <property type="match status" value="1"/>
</dbReference>
<dbReference type="InterPro" id="IPR004175">
    <property type="entry name" value="RNA_CPDase"/>
</dbReference>
<feature type="short sequence motif" description="HXTX 2" evidence="2">
    <location>
        <begin position="135"/>
        <end position="138"/>
    </location>
</feature>
<dbReference type="SUPFAM" id="SSF55144">
    <property type="entry name" value="LigT-like"/>
    <property type="match status" value="1"/>
</dbReference>
<sequence>MRCFLAIELDNGINLKINEFKRELNTKLNNEDTKYNKNTNKNIKFVEDENLHITVKFLGEISEKQLKDLKKLKLSINKDIIVSGLGVFPNKYEPRVLWVGISNLEDEFKEIDKKLSKIGFKREYGANYTKKIIAHLTIARIKNVDYETKKNILEIVKNNKSFEFGKCNINKISLKKSILKPNGPIYETIHEYTNLS</sequence>
<name>D7DSD6_METV3</name>
<keyword evidence="4" id="KW-0436">Ligase</keyword>
<evidence type="ECO:0000313" key="4">
    <source>
        <dbReference type="EMBL" id="ADI36046.1"/>
    </source>
</evidence>
<dbReference type="HOGENOM" id="CLU_081251_3_4_2"/>
<comment type="similarity">
    <text evidence="2">Belongs to the 2H phosphoesterase superfamily. ThpR family.</text>
</comment>
<dbReference type="HAMAP" id="MF_01940">
    <property type="entry name" value="RNA_CPDase"/>
    <property type="match status" value="1"/>
</dbReference>
<dbReference type="Pfam" id="PF02834">
    <property type="entry name" value="LigT_PEase"/>
    <property type="match status" value="2"/>
</dbReference>
<dbReference type="PANTHER" id="PTHR35561">
    <property type="entry name" value="RNA 2',3'-CYCLIC PHOSPHODIESTERASE"/>
    <property type="match status" value="1"/>
</dbReference>
<dbReference type="GO" id="GO:0016874">
    <property type="term" value="F:ligase activity"/>
    <property type="evidence" value="ECO:0007669"/>
    <property type="project" value="UniProtKB-KW"/>
</dbReference>
<evidence type="ECO:0000256" key="2">
    <source>
        <dbReference type="HAMAP-Rule" id="MF_01940"/>
    </source>
</evidence>
<evidence type="ECO:0000259" key="3">
    <source>
        <dbReference type="Pfam" id="PF02834"/>
    </source>
</evidence>
<keyword evidence="1 2" id="KW-0378">Hydrolase</keyword>
<protein>
    <recommendedName>
        <fullName evidence="2">RNA 2',3'-cyclic phosphodiesterase</fullName>
        <shortName evidence="2">RNA 2',3'-CPDase</shortName>
        <ecNumber evidence="2">3.1.4.58</ecNumber>
    </recommendedName>
</protein>
<feature type="domain" description="Phosphoesterase HXTX" evidence="3">
    <location>
        <begin position="37"/>
        <end position="98"/>
    </location>
</feature>
<dbReference type="OrthoDB" id="44091at2157"/>
<feature type="short sequence motif" description="HXTX 1" evidence="2">
    <location>
        <begin position="52"/>
        <end position="55"/>
    </location>
</feature>
<proteinExistence type="inferred from homology"/>
<dbReference type="InterPro" id="IPR009097">
    <property type="entry name" value="Cyclic_Pdiesterase"/>
</dbReference>
<dbReference type="STRING" id="456320.Mvol_0386"/>
<dbReference type="eggNOG" id="arCOG01736">
    <property type="taxonomic scope" value="Archaea"/>
</dbReference>
<dbReference type="FunCoup" id="D7DSD6">
    <property type="interactions" value="2"/>
</dbReference>
<keyword evidence="5" id="KW-1185">Reference proteome</keyword>
<feature type="active site" description="Proton acceptor" evidence="2">
    <location>
        <position position="135"/>
    </location>
</feature>
<dbReference type="Gene3D" id="3.90.1140.10">
    <property type="entry name" value="Cyclic phosphodiesterase"/>
    <property type="match status" value="1"/>
</dbReference>
<dbReference type="InParanoid" id="D7DSD6"/>
<feature type="active site" description="Proton donor" evidence="2">
    <location>
        <position position="52"/>
    </location>
</feature>
<dbReference type="KEGG" id="mvo:Mvol_0386"/>
<gene>
    <name evidence="4" type="ordered locus">Mvol_0386</name>
</gene>
<dbReference type="Proteomes" id="UP000007722">
    <property type="component" value="Chromosome"/>
</dbReference>
<comment type="catalytic activity">
    <reaction evidence="2">
        <text>a 3'-end 2',3'-cyclophospho-ribonucleotide-RNA + H2O = a 3'-end 2'-phospho-ribonucleotide-RNA + H(+)</text>
        <dbReference type="Rhea" id="RHEA:11828"/>
        <dbReference type="Rhea" id="RHEA-COMP:10464"/>
        <dbReference type="Rhea" id="RHEA-COMP:17353"/>
        <dbReference type="ChEBI" id="CHEBI:15377"/>
        <dbReference type="ChEBI" id="CHEBI:15378"/>
        <dbReference type="ChEBI" id="CHEBI:83064"/>
        <dbReference type="ChEBI" id="CHEBI:173113"/>
        <dbReference type="EC" id="3.1.4.58"/>
    </reaction>
</comment>
<evidence type="ECO:0000256" key="1">
    <source>
        <dbReference type="ARBA" id="ARBA00022801"/>
    </source>
</evidence>
<dbReference type="InterPro" id="IPR014051">
    <property type="entry name" value="Phosphoesterase_HXTX"/>
</dbReference>
<organism evidence="4 5">
    <name type="scientific">Methanococcus voltae (strain ATCC BAA-1334 / A3)</name>
    <dbReference type="NCBI Taxonomy" id="456320"/>
    <lineage>
        <taxon>Archaea</taxon>
        <taxon>Methanobacteriati</taxon>
        <taxon>Methanobacteriota</taxon>
        <taxon>Methanomada group</taxon>
        <taxon>Methanococci</taxon>
        <taxon>Methanococcales</taxon>
        <taxon>Methanococcaceae</taxon>
        <taxon>Methanococcus</taxon>
    </lineage>
</organism>
<feature type="domain" description="Phosphoesterase HXTX" evidence="3">
    <location>
        <begin position="122"/>
        <end position="186"/>
    </location>
</feature>
<accession>D7DSD6</accession>
<dbReference type="EC" id="3.1.4.58" evidence="2"/>
<dbReference type="NCBIfam" id="TIGR02258">
    <property type="entry name" value="2_5_ligase"/>
    <property type="match status" value="1"/>
</dbReference>
<comment type="function">
    <text evidence="2">Hydrolyzes RNA 2',3'-cyclic phosphodiester to an RNA 2'-phosphomonoester.</text>
</comment>
<reference evidence="4 5" key="1">
    <citation type="submission" date="2010-05" db="EMBL/GenBank/DDBJ databases">
        <title>Complete sequence of Methanococcus voltae A3.</title>
        <authorList>
            <consortium name="US DOE Joint Genome Institute"/>
            <person name="Lucas S."/>
            <person name="Copeland A."/>
            <person name="Lapidus A."/>
            <person name="Cheng J.-F."/>
            <person name="Bruce D."/>
            <person name="Goodwin L."/>
            <person name="Pitluck S."/>
            <person name="Lowry S."/>
            <person name="Clum A."/>
            <person name="Land M."/>
            <person name="Hauser L."/>
            <person name="Kyrpides N."/>
            <person name="Mikhailova N."/>
            <person name="Whitman W.B."/>
            <person name="Woyke T."/>
        </authorList>
    </citation>
    <scope>NUCLEOTIDE SEQUENCE [LARGE SCALE GENOMIC DNA]</scope>
    <source>
        <strain evidence="5">ATCC BAA-1334 / A3</strain>
    </source>
</reference>
<evidence type="ECO:0000313" key="5">
    <source>
        <dbReference type="Proteomes" id="UP000007722"/>
    </source>
</evidence>
<dbReference type="AlphaFoldDB" id="D7DSD6"/>
<dbReference type="EMBL" id="CP002057">
    <property type="protein sequence ID" value="ADI36046.1"/>
    <property type="molecule type" value="Genomic_DNA"/>
</dbReference>
<dbReference type="GO" id="GO:0004113">
    <property type="term" value="F:2',3'-cyclic-nucleotide 3'-phosphodiesterase activity"/>
    <property type="evidence" value="ECO:0007669"/>
    <property type="project" value="InterPro"/>
</dbReference>
<dbReference type="GO" id="GO:0008664">
    <property type="term" value="F:RNA 2',3'-cyclic 3'-phosphodiesterase activity"/>
    <property type="evidence" value="ECO:0007669"/>
    <property type="project" value="UniProtKB-EC"/>
</dbReference>